<evidence type="ECO:0000313" key="3">
    <source>
        <dbReference type="Proteomes" id="UP000827092"/>
    </source>
</evidence>
<evidence type="ECO:0000256" key="1">
    <source>
        <dbReference type="SAM" id="SignalP"/>
    </source>
</evidence>
<reference evidence="2 3" key="1">
    <citation type="journal article" date="2022" name="Nat. Ecol. Evol.">
        <title>A masculinizing supergene underlies an exaggerated male reproductive morph in a spider.</title>
        <authorList>
            <person name="Hendrickx F."/>
            <person name="De Corte Z."/>
            <person name="Sonet G."/>
            <person name="Van Belleghem S.M."/>
            <person name="Kostlbacher S."/>
            <person name="Vangestel C."/>
        </authorList>
    </citation>
    <scope>NUCLEOTIDE SEQUENCE [LARGE SCALE GENOMIC DNA]</scope>
    <source>
        <strain evidence="2">W744_W776</strain>
    </source>
</reference>
<dbReference type="Proteomes" id="UP000827092">
    <property type="component" value="Unassembled WGS sequence"/>
</dbReference>
<dbReference type="AlphaFoldDB" id="A0AAV6V428"/>
<sequence length="101" mass="11428">MFAAVVLLCLAFASVNAHVSFLEKRDVVIYENLLCNRSTPCLWAIYQPFHKTIQQYLKSPCECPNGTVCRYAYDNISVTSFVHLCMLETENDNGTSTEVNI</sequence>
<keyword evidence="3" id="KW-1185">Reference proteome</keyword>
<organism evidence="2 3">
    <name type="scientific">Oedothorax gibbosus</name>
    <dbReference type="NCBI Taxonomy" id="931172"/>
    <lineage>
        <taxon>Eukaryota</taxon>
        <taxon>Metazoa</taxon>
        <taxon>Ecdysozoa</taxon>
        <taxon>Arthropoda</taxon>
        <taxon>Chelicerata</taxon>
        <taxon>Arachnida</taxon>
        <taxon>Araneae</taxon>
        <taxon>Araneomorphae</taxon>
        <taxon>Entelegynae</taxon>
        <taxon>Araneoidea</taxon>
        <taxon>Linyphiidae</taxon>
        <taxon>Erigoninae</taxon>
        <taxon>Oedothorax</taxon>
    </lineage>
</organism>
<feature type="chain" id="PRO_5043361272" evidence="1">
    <location>
        <begin position="18"/>
        <end position="101"/>
    </location>
</feature>
<keyword evidence="1" id="KW-0732">Signal</keyword>
<accession>A0AAV6V428</accession>
<gene>
    <name evidence="2" type="ORF">JTE90_020705</name>
</gene>
<feature type="signal peptide" evidence="1">
    <location>
        <begin position="1"/>
        <end position="17"/>
    </location>
</feature>
<dbReference type="EMBL" id="JAFNEN010000159">
    <property type="protein sequence ID" value="KAG8191455.1"/>
    <property type="molecule type" value="Genomic_DNA"/>
</dbReference>
<evidence type="ECO:0000313" key="2">
    <source>
        <dbReference type="EMBL" id="KAG8191455.1"/>
    </source>
</evidence>
<comment type="caution">
    <text evidence="2">The sequence shown here is derived from an EMBL/GenBank/DDBJ whole genome shotgun (WGS) entry which is preliminary data.</text>
</comment>
<protein>
    <submittedName>
        <fullName evidence="2">Uncharacterized protein</fullName>
    </submittedName>
</protein>
<name>A0AAV6V428_9ARAC</name>
<proteinExistence type="predicted"/>